<evidence type="ECO:0000313" key="10">
    <source>
        <dbReference type="EMBL" id="KAK0044757.1"/>
    </source>
</evidence>
<comment type="similarity">
    <text evidence="3">In the N-terminal section; belongs to the AlaDH/PNT family.</text>
</comment>
<evidence type="ECO:0000259" key="8">
    <source>
        <dbReference type="SMART" id="SM01002"/>
    </source>
</evidence>
<dbReference type="PANTHER" id="PTHR11133">
    <property type="entry name" value="SACCHAROPINE DEHYDROGENASE"/>
    <property type="match status" value="1"/>
</dbReference>
<evidence type="ECO:0000256" key="5">
    <source>
        <dbReference type="ARBA" id="ARBA00023002"/>
    </source>
</evidence>
<dbReference type="GO" id="GO:0019878">
    <property type="term" value="P:lysine biosynthetic process via aminoadipic acid"/>
    <property type="evidence" value="ECO:0007669"/>
    <property type="project" value="TreeGrafter"/>
</dbReference>
<name>A0AAD8AYK5_BIOPF</name>
<gene>
    <name evidence="10" type="ORF">Bpfe_025817</name>
</gene>
<dbReference type="InterPro" id="IPR032095">
    <property type="entry name" value="Sacchrp_dh-like_C"/>
</dbReference>
<dbReference type="Proteomes" id="UP001233172">
    <property type="component" value="Unassembled WGS sequence"/>
</dbReference>
<evidence type="ECO:0000313" key="11">
    <source>
        <dbReference type="Proteomes" id="UP001233172"/>
    </source>
</evidence>
<dbReference type="Pfam" id="PF03435">
    <property type="entry name" value="Sacchrp_dh_NADP"/>
    <property type="match status" value="1"/>
</dbReference>
<evidence type="ECO:0000259" key="9">
    <source>
        <dbReference type="SMART" id="SM01003"/>
    </source>
</evidence>
<dbReference type="SUPFAM" id="SSF55347">
    <property type="entry name" value="Glyceraldehyde-3-phosphate dehydrogenase-like, C-terminal domain"/>
    <property type="match status" value="1"/>
</dbReference>
<dbReference type="Pfam" id="PF01262">
    <property type="entry name" value="AlaDh_PNT_C"/>
    <property type="match status" value="1"/>
</dbReference>
<sequence>MAWCVKAKSAKNFVQNLNYARHCARNIPAIFSAQVRFSSDQSQKIMAIRRETVNVWERRAPLSPLQVRKLVKSGVKVIVQPSDRRAYSMKEYADMGAVIQEDMSEASLIIGVKVVPVDSLMREKTYAFFSHTIKAQEDNMPLLDAIFEKHIRLIDYEKMVDDKGARVVAFGKYAGVSGMINILHGMGLRLLALGHHTPFMHIGPSHNYRNTEMARQAVRDAGYEIALGRMPKSIGPLTFVFTGSGNVSQGAQEVFQELPHEYIEPEHLPKVSVQGSTSKLYACVVSRDDHYKRKDGGKFDAEEFEKHPERYASSFSHDIAPYASCIINGIYWAPGAPRLITIPDAKTLLQPTVAPWLPSSPGCPTLPHRLLAICDISADPGGSIEFMRECTTIDRPFSLYDAEQNVDTESFAGDGVLICSIDNMPAQIPREATEYFGSLLLPYIDEMLKSNAKSPFDQYDCCPVVRNAVITSNGELTPNFKYIQELRAKKASAHKAKLRQATERILVLGAGYVSGPAVEYLSRGANTCVTVAAQYQQELDNTTRLCPGVDTILMDLNAGYSELERQLGDHDLVISLLPYSFHPDIAKLCIKHKKNMVTASYISPAMRNLHETAKEAGITIMNEVGVDPGIDHMLAMQCFDEVRRAGGKITSYVSYCGGIPAPEDSDTPLLYKFSWYPKGVLMNVLASAKYLKNGKVVEIPGQGGLLNAAEELTFMPGFNLEGFPNRDSTIYASEYGIQSADTIIRGTIRYKGFIEAVRSLIIMGLFGTEPDSRLHPNGPEITWKEYLCSKFDKSGDILTDSLKDLIFDRCGQDQKKLDVIVKLGLVDDDPIDKKGTPIDTLSNYLAKRLAYAANERDLILMRHDIGIQWGDGKKEKRSIDLVSYGDVGGFSAMAKTVGLPTGIAARMILTGEIQTKGVCGPTAMETYQPILQRLRKEGITAVEKIELL</sequence>
<comment type="pathway">
    <text evidence="2">Amino-acid degradation; L-lysine degradation via saccharopine pathway; glutaryl-CoA from L-lysine: step 2/6.</text>
</comment>
<dbReference type="Gene3D" id="3.40.50.720">
    <property type="entry name" value="NAD(P)-binding Rossmann-like Domain"/>
    <property type="match status" value="4"/>
</dbReference>
<dbReference type="SUPFAM" id="SSF52283">
    <property type="entry name" value="Formate/glycerate dehydrogenase catalytic domain-like"/>
    <property type="match status" value="1"/>
</dbReference>
<keyword evidence="4" id="KW-0521">NADP</keyword>
<comment type="similarity">
    <text evidence="7">In the C-terminal section; belongs to the saccharopine dehydrogenase family.</text>
</comment>
<dbReference type="Pfam" id="PF16653">
    <property type="entry name" value="Sacchrp_dh_C"/>
    <property type="match status" value="1"/>
</dbReference>
<dbReference type="SMART" id="SM01002">
    <property type="entry name" value="AlaDh_PNT_C"/>
    <property type="match status" value="1"/>
</dbReference>
<reference evidence="10" key="2">
    <citation type="submission" date="2023-04" db="EMBL/GenBank/DDBJ databases">
        <authorList>
            <person name="Bu L."/>
            <person name="Lu L."/>
            <person name="Laidemitt M.R."/>
            <person name="Zhang S.M."/>
            <person name="Mutuku M."/>
            <person name="Mkoji G."/>
            <person name="Steinauer M."/>
            <person name="Loker E.S."/>
        </authorList>
    </citation>
    <scope>NUCLEOTIDE SEQUENCE</scope>
    <source>
        <strain evidence="10">KasaAsao</strain>
        <tissue evidence="10">Whole Snail</tissue>
    </source>
</reference>
<dbReference type="InterPro" id="IPR007698">
    <property type="entry name" value="AlaDH/PNT_NAD(H)-bd"/>
</dbReference>
<accession>A0AAD8AYK5</accession>
<dbReference type="PANTHER" id="PTHR11133:SF22">
    <property type="entry name" value="ALPHA-AMINOADIPIC SEMIALDEHYDE SYNTHASE, MITOCHONDRIAL"/>
    <property type="match status" value="1"/>
</dbReference>
<reference evidence="10" key="1">
    <citation type="journal article" date="2023" name="PLoS Negl. Trop. Dis.">
        <title>A genome sequence for Biomphalaria pfeifferi, the major vector snail for the human-infecting parasite Schistosoma mansoni.</title>
        <authorList>
            <person name="Bu L."/>
            <person name="Lu L."/>
            <person name="Laidemitt M.R."/>
            <person name="Zhang S.M."/>
            <person name="Mutuku M."/>
            <person name="Mkoji G."/>
            <person name="Steinauer M."/>
            <person name="Loker E.S."/>
        </authorList>
    </citation>
    <scope>NUCLEOTIDE SEQUENCE</scope>
    <source>
        <strain evidence="10">KasaAsao</strain>
    </source>
</reference>
<keyword evidence="11" id="KW-1185">Reference proteome</keyword>
<protein>
    <submittedName>
        <fullName evidence="10">Alpha-aminoadipic semialdehyde synthase mitochondrial</fullName>
    </submittedName>
</protein>
<dbReference type="SUPFAM" id="SSF51735">
    <property type="entry name" value="NAD(P)-binding Rossmann-fold domains"/>
    <property type="match status" value="1"/>
</dbReference>
<organism evidence="10 11">
    <name type="scientific">Biomphalaria pfeifferi</name>
    <name type="common">Bloodfluke planorb</name>
    <name type="synonym">Freshwater snail</name>
    <dbReference type="NCBI Taxonomy" id="112525"/>
    <lineage>
        <taxon>Eukaryota</taxon>
        <taxon>Metazoa</taxon>
        <taxon>Spiralia</taxon>
        <taxon>Lophotrochozoa</taxon>
        <taxon>Mollusca</taxon>
        <taxon>Gastropoda</taxon>
        <taxon>Heterobranchia</taxon>
        <taxon>Euthyneura</taxon>
        <taxon>Panpulmonata</taxon>
        <taxon>Hygrophila</taxon>
        <taxon>Lymnaeoidea</taxon>
        <taxon>Planorbidae</taxon>
        <taxon>Biomphalaria</taxon>
    </lineage>
</organism>
<dbReference type="Gene3D" id="1.10.1870.10">
    <property type="entry name" value="Domain 3, Saccharopine reductase"/>
    <property type="match status" value="1"/>
</dbReference>
<evidence type="ECO:0000256" key="4">
    <source>
        <dbReference type="ARBA" id="ARBA00022857"/>
    </source>
</evidence>
<evidence type="ECO:0000256" key="6">
    <source>
        <dbReference type="ARBA" id="ARBA00023268"/>
    </source>
</evidence>
<evidence type="ECO:0000256" key="2">
    <source>
        <dbReference type="ARBA" id="ARBA00004720"/>
    </source>
</evidence>
<comment type="caution">
    <text evidence="10">The sequence shown here is derived from an EMBL/GenBank/DDBJ whole genome shotgun (WGS) entry which is preliminary data.</text>
</comment>
<keyword evidence="5" id="KW-0560">Oxidoreductase</keyword>
<dbReference type="Gene3D" id="3.30.360.10">
    <property type="entry name" value="Dihydrodipicolinate Reductase, domain 2"/>
    <property type="match status" value="1"/>
</dbReference>
<dbReference type="FunFam" id="3.30.360.10:FF:000008">
    <property type="entry name" value="Alpha-aminoadipic semialdehyde synthase, mitochondrial"/>
    <property type="match status" value="1"/>
</dbReference>
<feature type="domain" description="Alanine dehydrogenase/pyridine nucleotide transhydrogenase N-terminal" evidence="9">
    <location>
        <begin position="47"/>
        <end position="177"/>
    </location>
</feature>
<dbReference type="FunFam" id="3.40.50.720:FF:000072">
    <property type="entry name" value="Saccharopine dehydrogenase [NADP(+), L-glutamate-forming]"/>
    <property type="match status" value="1"/>
</dbReference>
<dbReference type="InterPro" id="IPR007886">
    <property type="entry name" value="AlaDH/PNT_N"/>
</dbReference>
<evidence type="ECO:0000256" key="7">
    <source>
        <dbReference type="ARBA" id="ARBA00025744"/>
    </source>
</evidence>
<feature type="domain" description="Alanine dehydrogenase/pyridine nucleotide transhydrogenase NAD(H)-binding" evidence="8">
    <location>
        <begin position="217"/>
        <end position="420"/>
    </location>
</feature>
<dbReference type="InterPro" id="IPR036291">
    <property type="entry name" value="NAD(P)-bd_dom_sf"/>
</dbReference>
<keyword evidence="6" id="KW-0511">Multifunctional enzyme</keyword>
<dbReference type="Pfam" id="PF05222">
    <property type="entry name" value="AlaDh_PNT_N"/>
    <property type="match status" value="1"/>
</dbReference>
<comment type="pathway">
    <text evidence="1">Amino-acid degradation; L-lysine degradation via saccharopine pathway; glutaryl-CoA from L-lysine: step 1/6.</text>
</comment>
<dbReference type="GO" id="GO:0004753">
    <property type="term" value="F:saccharopine dehydrogenase activity"/>
    <property type="evidence" value="ECO:0007669"/>
    <property type="project" value="TreeGrafter"/>
</dbReference>
<dbReference type="SMART" id="SM01003">
    <property type="entry name" value="AlaDh_PNT_N"/>
    <property type="match status" value="1"/>
</dbReference>
<dbReference type="InterPro" id="IPR005097">
    <property type="entry name" value="Sacchrp_dh_NADP-bd"/>
</dbReference>
<dbReference type="InterPro" id="IPR051168">
    <property type="entry name" value="AASS"/>
</dbReference>
<evidence type="ECO:0000256" key="1">
    <source>
        <dbReference type="ARBA" id="ARBA00004682"/>
    </source>
</evidence>
<evidence type="ECO:0000256" key="3">
    <source>
        <dbReference type="ARBA" id="ARBA00005624"/>
    </source>
</evidence>
<dbReference type="CDD" id="cd12189">
    <property type="entry name" value="LKR_SDH_like"/>
    <property type="match status" value="1"/>
</dbReference>
<dbReference type="EMBL" id="JASAOG010000192">
    <property type="protein sequence ID" value="KAK0044757.1"/>
    <property type="molecule type" value="Genomic_DNA"/>
</dbReference>
<dbReference type="AlphaFoldDB" id="A0AAD8AYK5"/>
<dbReference type="FunFam" id="3.40.50.720:FF:000087">
    <property type="entry name" value="alpha-aminoadipic semialdehyde synthase, mitochondrial"/>
    <property type="match status" value="1"/>
</dbReference>
<proteinExistence type="inferred from homology"/>
<dbReference type="GO" id="GO:0005737">
    <property type="term" value="C:cytoplasm"/>
    <property type="evidence" value="ECO:0007669"/>
    <property type="project" value="TreeGrafter"/>
</dbReference>